<organism evidence="2 3">
    <name type="scientific">Rhizoctonia solani</name>
    <dbReference type="NCBI Taxonomy" id="456999"/>
    <lineage>
        <taxon>Eukaryota</taxon>
        <taxon>Fungi</taxon>
        <taxon>Dikarya</taxon>
        <taxon>Basidiomycota</taxon>
        <taxon>Agaricomycotina</taxon>
        <taxon>Agaricomycetes</taxon>
        <taxon>Cantharellales</taxon>
        <taxon>Ceratobasidiaceae</taxon>
        <taxon>Rhizoctonia</taxon>
    </lineage>
</organism>
<dbReference type="GO" id="GO:0034599">
    <property type="term" value="P:cellular response to oxidative stress"/>
    <property type="evidence" value="ECO:0007669"/>
    <property type="project" value="InterPro"/>
</dbReference>
<feature type="compositionally biased region" description="Basic and acidic residues" evidence="1">
    <location>
        <begin position="222"/>
        <end position="241"/>
    </location>
</feature>
<dbReference type="EMBL" id="CAJMWR010004326">
    <property type="protein sequence ID" value="CAE6495361.1"/>
    <property type="molecule type" value="Genomic_DNA"/>
</dbReference>
<evidence type="ECO:0000313" key="3">
    <source>
        <dbReference type="Proteomes" id="UP000663840"/>
    </source>
</evidence>
<evidence type="ECO:0000256" key="1">
    <source>
        <dbReference type="SAM" id="MobiDB-lite"/>
    </source>
</evidence>
<evidence type="ECO:0008006" key="4">
    <source>
        <dbReference type="Google" id="ProtNLM"/>
    </source>
</evidence>
<proteinExistence type="predicted"/>
<accession>A0A8H3CTI2</accession>
<dbReference type="GO" id="GO:0006487">
    <property type="term" value="P:protein N-linked glycosylation"/>
    <property type="evidence" value="ECO:0007669"/>
    <property type="project" value="TreeGrafter"/>
</dbReference>
<name>A0A8H3CTI2_9AGAM</name>
<sequence length="443" mass="48576">MRQYCKTTPLPLPFPLTTTMSQRPPSRLTLSASNLSFTTLATNQSSSRSRRSSRAPSPTRVTPKNGQRRSCPSSPNASFVSLQTLQPPSTLSHRRTRPRSSTQSQAPNHVTIPAPNATPVCFRSRSSSHPHLSGPAVFTPVDSLYGAPTYVVTPPPTNPTSPSLLTHFFPTTSTGYQQLPSQLMEDSDTEQDQLMFGGQQLHHASGLTGSIGRMRLKTRSKDRLKGLRTDVTETETEREGPVRVLPTARGPAHHPPSTTPLASQLIPFVLLLCRLLAVVPATIGTILHIHNAVHPPQDSSHTRIDFAVAGCWSILTGFQCWFLTSGLLVRWRAYYPLLSTLVRLLALQAICWPATHITLSVLDVSRRPTVCWAVVGTTTCISRAIQLWATSNLGPVERGQRVIYGRKWDWGEVALKSGLPCAMVYVLMAWGSVLNRELGLTTC</sequence>
<dbReference type="InterPro" id="IPR021100">
    <property type="entry name" value="N-glycosylation_EOS1"/>
</dbReference>
<gene>
    <name evidence="2" type="ORF">RDB_LOCUS153061</name>
</gene>
<feature type="region of interest" description="Disordered" evidence="1">
    <location>
        <begin position="1"/>
        <end position="25"/>
    </location>
</feature>
<comment type="caution">
    <text evidence="2">The sequence shown here is derived from an EMBL/GenBank/DDBJ whole genome shotgun (WGS) entry which is preliminary data.</text>
</comment>
<dbReference type="Proteomes" id="UP000663840">
    <property type="component" value="Unassembled WGS sequence"/>
</dbReference>
<reference evidence="2" key="1">
    <citation type="submission" date="2021-01" db="EMBL/GenBank/DDBJ databases">
        <authorList>
            <person name="Kaushik A."/>
        </authorList>
    </citation>
    <scope>NUCLEOTIDE SEQUENCE</scope>
    <source>
        <strain evidence="2">AG1-1A</strain>
    </source>
</reference>
<evidence type="ECO:0000313" key="2">
    <source>
        <dbReference type="EMBL" id="CAE6495361.1"/>
    </source>
</evidence>
<dbReference type="Pfam" id="PF12326">
    <property type="entry name" value="EOS1"/>
    <property type="match status" value="1"/>
</dbReference>
<feature type="region of interest" description="Disordered" evidence="1">
    <location>
        <begin position="40"/>
        <end position="134"/>
    </location>
</feature>
<protein>
    <recommendedName>
        <fullName evidence="4">EOS1 domain-containing protein</fullName>
    </recommendedName>
</protein>
<dbReference type="PANTHER" id="PTHR28147:SF1">
    <property type="entry name" value="N-GLYCOSYLATION PROTEIN EOS1"/>
    <property type="match status" value="1"/>
</dbReference>
<feature type="compositionally biased region" description="Polar residues" evidence="1">
    <location>
        <begin position="55"/>
        <end position="86"/>
    </location>
</feature>
<dbReference type="AlphaFoldDB" id="A0A8H3CTI2"/>
<dbReference type="GO" id="GO:0005789">
    <property type="term" value="C:endoplasmic reticulum membrane"/>
    <property type="evidence" value="ECO:0007669"/>
    <property type="project" value="InterPro"/>
</dbReference>
<dbReference type="PANTHER" id="PTHR28147">
    <property type="entry name" value="N-GLYCOSYLATION PROTEIN EOS1"/>
    <property type="match status" value="1"/>
</dbReference>
<feature type="region of interest" description="Disordered" evidence="1">
    <location>
        <begin position="222"/>
        <end position="256"/>
    </location>
</feature>